<proteinExistence type="predicted"/>
<dbReference type="AlphaFoldDB" id="A0A3P6G7Q0"/>
<sequence>MRCRNWKRSAKVSCEDIISIESDFVSTGVVSPYISSTGNGNVIVDAGFE</sequence>
<gene>
    <name evidence="1" type="ORF">BOLC6T36563H</name>
</gene>
<evidence type="ECO:0000313" key="1">
    <source>
        <dbReference type="EMBL" id="VDD61110.1"/>
    </source>
</evidence>
<accession>A0A3P6G7Q0</accession>
<protein>
    <submittedName>
        <fullName evidence="1">Uncharacterized protein</fullName>
    </submittedName>
</protein>
<reference evidence="1" key="1">
    <citation type="submission" date="2018-11" db="EMBL/GenBank/DDBJ databases">
        <authorList>
            <consortium name="Genoscope - CEA"/>
            <person name="William W."/>
        </authorList>
    </citation>
    <scope>NUCLEOTIDE SEQUENCE</scope>
</reference>
<organism evidence="1">
    <name type="scientific">Brassica oleracea</name>
    <name type="common">Wild cabbage</name>
    <dbReference type="NCBI Taxonomy" id="3712"/>
    <lineage>
        <taxon>Eukaryota</taxon>
        <taxon>Viridiplantae</taxon>
        <taxon>Streptophyta</taxon>
        <taxon>Embryophyta</taxon>
        <taxon>Tracheophyta</taxon>
        <taxon>Spermatophyta</taxon>
        <taxon>Magnoliopsida</taxon>
        <taxon>eudicotyledons</taxon>
        <taxon>Gunneridae</taxon>
        <taxon>Pentapetalae</taxon>
        <taxon>rosids</taxon>
        <taxon>malvids</taxon>
        <taxon>Brassicales</taxon>
        <taxon>Brassicaceae</taxon>
        <taxon>Brassiceae</taxon>
        <taxon>Brassica</taxon>
    </lineage>
</organism>
<name>A0A3P6G7Q0_BRAOL</name>
<dbReference type="EMBL" id="LR031880">
    <property type="protein sequence ID" value="VDD61110.1"/>
    <property type="molecule type" value="Genomic_DNA"/>
</dbReference>